<protein>
    <submittedName>
        <fullName evidence="1">Uncharacterized protein</fullName>
    </submittedName>
</protein>
<dbReference type="RefSeq" id="WP_067559926.1">
    <property type="nucleotide sequence ID" value="NZ_LPXN01000162.1"/>
</dbReference>
<proteinExistence type="predicted"/>
<dbReference type="Proteomes" id="UP000076400">
    <property type="component" value="Unassembled WGS sequence"/>
</dbReference>
<dbReference type="OrthoDB" id="8448176at2"/>
<organism evidence="1 2">
    <name type="scientific">Oceanibaculum pacificum</name>
    <dbReference type="NCBI Taxonomy" id="580166"/>
    <lineage>
        <taxon>Bacteria</taxon>
        <taxon>Pseudomonadati</taxon>
        <taxon>Pseudomonadota</taxon>
        <taxon>Alphaproteobacteria</taxon>
        <taxon>Rhodospirillales</taxon>
        <taxon>Oceanibaculaceae</taxon>
        <taxon>Oceanibaculum</taxon>
    </lineage>
</organism>
<gene>
    <name evidence="1" type="ORF">AUP43_14220</name>
</gene>
<dbReference type="EMBL" id="LPXN01000162">
    <property type="protein sequence ID" value="KZD00885.1"/>
    <property type="molecule type" value="Genomic_DNA"/>
</dbReference>
<sequence>MSKITRVQVGEKVDRLLSKDMMDREARKQLAHFMERIELAVFTANREVIHARIPQLNQSSFLKFATRVAELRADYLAQSLALATSSGRPNAQAIAELRAVREAYEELLHAFDAMQRAIERGYADIAP</sequence>
<name>A0A154VHT6_9PROT</name>
<accession>A0A154VHT6</accession>
<dbReference type="AlphaFoldDB" id="A0A154VHT6"/>
<keyword evidence="2" id="KW-1185">Reference proteome</keyword>
<reference evidence="1 2" key="1">
    <citation type="submission" date="2015-12" db="EMBL/GenBank/DDBJ databases">
        <title>Genome sequence of Oceanibaculum pacificum MCCC 1A02656.</title>
        <authorList>
            <person name="Lu L."/>
            <person name="Lai Q."/>
            <person name="Shao Z."/>
            <person name="Qian P."/>
        </authorList>
    </citation>
    <scope>NUCLEOTIDE SEQUENCE [LARGE SCALE GENOMIC DNA]</scope>
    <source>
        <strain evidence="1 2">MCCC 1A02656</strain>
    </source>
</reference>
<evidence type="ECO:0000313" key="2">
    <source>
        <dbReference type="Proteomes" id="UP000076400"/>
    </source>
</evidence>
<comment type="caution">
    <text evidence="1">The sequence shown here is derived from an EMBL/GenBank/DDBJ whole genome shotgun (WGS) entry which is preliminary data.</text>
</comment>
<evidence type="ECO:0000313" key="1">
    <source>
        <dbReference type="EMBL" id="KZD00885.1"/>
    </source>
</evidence>